<evidence type="ECO:0000256" key="8">
    <source>
        <dbReference type="HAMAP-Rule" id="MF_02078"/>
    </source>
</evidence>
<feature type="transmembrane region" description="Helical" evidence="8">
    <location>
        <begin position="396"/>
        <end position="415"/>
    </location>
</feature>
<dbReference type="NCBIfam" id="TIGR01695">
    <property type="entry name" value="murJ_mviN"/>
    <property type="match status" value="1"/>
</dbReference>
<reference evidence="10 11" key="1">
    <citation type="journal article" date="2016" name="Nat. Commun.">
        <title>Thousands of microbial genomes shed light on interconnected biogeochemical processes in an aquifer system.</title>
        <authorList>
            <person name="Anantharaman K."/>
            <person name="Brown C.T."/>
            <person name="Hug L.A."/>
            <person name="Sharon I."/>
            <person name="Castelle C.J."/>
            <person name="Probst A.J."/>
            <person name="Thomas B.C."/>
            <person name="Singh A."/>
            <person name="Wilkins M.J."/>
            <person name="Karaoz U."/>
            <person name="Brodie E.L."/>
            <person name="Williams K.H."/>
            <person name="Hubbard S.S."/>
            <person name="Banfield J.F."/>
        </authorList>
    </citation>
    <scope>NUCLEOTIDE SEQUENCE [LARGE SCALE GENOMIC DNA]</scope>
</reference>
<dbReference type="AlphaFoldDB" id="A0A1F4YII3"/>
<dbReference type="PIRSF" id="PIRSF002869">
    <property type="entry name" value="MviN"/>
    <property type="match status" value="1"/>
</dbReference>
<dbReference type="PANTHER" id="PTHR47019:SF1">
    <property type="entry name" value="LIPID II FLIPPASE MURJ"/>
    <property type="match status" value="1"/>
</dbReference>
<evidence type="ECO:0000313" key="11">
    <source>
        <dbReference type="Proteomes" id="UP000178176"/>
    </source>
</evidence>
<keyword evidence="2 8" id="KW-1003">Cell membrane</keyword>
<dbReference type="InterPro" id="IPR051050">
    <property type="entry name" value="Lipid_II_flippase_MurJ/MviN"/>
</dbReference>
<evidence type="ECO:0000256" key="6">
    <source>
        <dbReference type="ARBA" id="ARBA00022989"/>
    </source>
</evidence>
<feature type="transmembrane region" description="Helical" evidence="8">
    <location>
        <begin position="199"/>
        <end position="222"/>
    </location>
</feature>
<evidence type="ECO:0000313" key="10">
    <source>
        <dbReference type="EMBL" id="OGC93053.1"/>
    </source>
</evidence>
<dbReference type="GO" id="GO:0009252">
    <property type="term" value="P:peptidoglycan biosynthetic process"/>
    <property type="evidence" value="ECO:0007669"/>
    <property type="project" value="UniProtKB-UniRule"/>
</dbReference>
<comment type="similarity">
    <text evidence="8 9">Belongs to the MurJ/MviN family.</text>
</comment>
<proteinExistence type="inferred from homology"/>
<feature type="transmembrane region" description="Helical" evidence="8">
    <location>
        <begin position="20"/>
        <end position="39"/>
    </location>
</feature>
<dbReference type="Proteomes" id="UP000178176">
    <property type="component" value="Unassembled WGS sequence"/>
</dbReference>
<dbReference type="GO" id="GO:0071555">
    <property type="term" value="P:cell wall organization"/>
    <property type="evidence" value="ECO:0007669"/>
    <property type="project" value="UniProtKB-UniRule"/>
</dbReference>
<gene>
    <name evidence="8" type="primary">murJ</name>
    <name evidence="10" type="ORF">A2876_00705</name>
</gene>
<feature type="transmembrane region" description="Helical" evidence="8">
    <location>
        <begin position="366"/>
        <end position="384"/>
    </location>
</feature>
<dbReference type="GO" id="GO:0008360">
    <property type="term" value="P:regulation of cell shape"/>
    <property type="evidence" value="ECO:0007669"/>
    <property type="project" value="UniProtKB-UniRule"/>
</dbReference>
<keyword evidence="8 9" id="KW-0813">Transport</keyword>
<protein>
    <recommendedName>
        <fullName evidence="8">Probable lipid II flippase MurJ</fullName>
    </recommendedName>
</protein>
<dbReference type="GO" id="GO:0015648">
    <property type="term" value="F:lipid-linked peptidoglycan transporter activity"/>
    <property type="evidence" value="ECO:0007669"/>
    <property type="project" value="UniProtKB-UniRule"/>
</dbReference>
<feature type="transmembrane region" description="Helical" evidence="8">
    <location>
        <begin position="465"/>
        <end position="482"/>
    </location>
</feature>
<keyword evidence="3 8" id="KW-0812">Transmembrane</keyword>
<feature type="transmembrane region" description="Helical" evidence="8">
    <location>
        <begin position="107"/>
        <end position="126"/>
    </location>
</feature>
<evidence type="ECO:0000256" key="3">
    <source>
        <dbReference type="ARBA" id="ARBA00022692"/>
    </source>
</evidence>
<feature type="transmembrane region" description="Helical" evidence="8">
    <location>
        <begin position="59"/>
        <end position="86"/>
    </location>
</feature>
<comment type="function">
    <text evidence="8 9">Involved in peptidoglycan biosynthesis. Transports lipid-linked peptidoglycan precursors from the inner to the outer leaflet of the cytoplasmic membrane.</text>
</comment>
<feature type="transmembrane region" description="Helical" evidence="8">
    <location>
        <begin position="324"/>
        <end position="346"/>
    </location>
</feature>
<comment type="pathway">
    <text evidence="8">Cell wall biogenesis; peptidoglycan biosynthesis.</text>
</comment>
<dbReference type="HAMAP" id="MF_02078">
    <property type="entry name" value="MurJ_MviN"/>
    <property type="match status" value="1"/>
</dbReference>
<evidence type="ECO:0000256" key="7">
    <source>
        <dbReference type="ARBA" id="ARBA00023136"/>
    </source>
</evidence>
<dbReference type="CDD" id="cd13123">
    <property type="entry name" value="MATE_MurJ_like"/>
    <property type="match status" value="1"/>
</dbReference>
<keyword evidence="7 8" id="KW-0472">Membrane</keyword>
<dbReference type="GO" id="GO:0005886">
    <property type="term" value="C:plasma membrane"/>
    <property type="evidence" value="ECO:0007669"/>
    <property type="project" value="UniProtKB-SubCell"/>
</dbReference>
<feature type="transmembrane region" description="Helical" evidence="8">
    <location>
        <begin position="494"/>
        <end position="514"/>
    </location>
</feature>
<feature type="transmembrane region" description="Helical" evidence="8">
    <location>
        <begin position="172"/>
        <end position="193"/>
    </location>
</feature>
<evidence type="ECO:0000256" key="1">
    <source>
        <dbReference type="ARBA" id="ARBA00004651"/>
    </source>
</evidence>
<comment type="subcellular location">
    <subcellularLocation>
        <location evidence="1 8">Cell membrane</location>
        <topology evidence="1 8">Multi-pass membrane protein</topology>
    </subcellularLocation>
</comment>
<dbReference type="EMBL" id="MEXH01000002">
    <property type="protein sequence ID" value="OGC93053.1"/>
    <property type="molecule type" value="Genomic_DNA"/>
</dbReference>
<organism evidence="10 11">
    <name type="scientific">Candidatus Amesbacteria bacterium RIFCSPHIGHO2_01_FULL_48_32b</name>
    <dbReference type="NCBI Taxonomy" id="1797253"/>
    <lineage>
        <taxon>Bacteria</taxon>
        <taxon>Candidatus Amesiibacteriota</taxon>
    </lineage>
</organism>
<comment type="caution">
    <text evidence="10">The sequence shown here is derived from an EMBL/GenBank/DDBJ whole genome shotgun (WGS) entry which is preliminary data.</text>
</comment>
<keyword evidence="6 8" id="KW-1133">Transmembrane helix</keyword>
<sequence>MRRLLQNGASLLTRRQNDILSAASVIMIIYGLSHLIGLIKTRLLISYFFGSNAYLLDVYYAAFVIPDTIFQLLIIGSLSAAFIPVFTNLLSSDEKEAWRVAASSLNLILLIFTFISGVIFVFATPLSRLIAPGFNLSQISIMSSLLRTMLVAQLFFSISGFLTGMIQSHQRFLIPALAPVAYNLGIVIGTIFLSPTLGILGPAIGVVIGAFLHMLIQLPLAVSLGFKFKPIIDVSHPKVKEIIRLFPPRALALGIDQIEQFIAVVLTSLLTSGSLSLLNVARLLYAIPSSVFGVTIGQAALPTLSRQSSLKDMDTFRSTLAASVLQVAFLSLPISVLFIILRIPIVRIVFGASTFPWSATLLTGKTLAILAISATFSAVIQLVVRGFYALHDTRTPLVVGLVAALFNAVVGIVMVKQFQAGILGIAFAITTTAILESLTLSFIIEKRLGTPRPLESIVFKSLFKMIFISFISGLFLWLPMRLLDQFVFDTTRTLPLIGLTVITSAIGMGVYLLLSRLFHIQELDTFFGLVKRVWSWRRLLFTSPPPAPSEPVILPAPDQN</sequence>
<evidence type="ECO:0000256" key="9">
    <source>
        <dbReference type="PIRNR" id="PIRNR002869"/>
    </source>
</evidence>
<dbReference type="PRINTS" id="PR01806">
    <property type="entry name" value="VIRFACTRMVIN"/>
</dbReference>
<keyword evidence="8 9" id="KW-0961">Cell wall biogenesis/degradation</keyword>
<evidence type="ECO:0000256" key="5">
    <source>
        <dbReference type="ARBA" id="ARBA00022984"/>
    </source>
</evidence>
<evidence type="ECO:0000256" key="2">
    <source>
        <dbReference type="ARBA" id="ARBA00022475"/>
    </source>
</evidence>
<dbReference type="InterPro" id="IPR004268">
    <property type="entry name" value="MurJ"/>
</dbReference>
<keyword evidence="5 8" id="KW-0573">Peptidoglycan synthesis</keyword>
<dbReference type="PANTHER" id="PTHR47019">
    <property type="entry name" value="LIPID II FLIPPASE MURJ"/>
    <property type="match status" value="1"/>
</dbReference>
<dbReference type="GO" id="GO:0034204">
    <property type="term" value="P:lipid translocation"/>
    <property type="evidence" value="ECO:0007669"/>
    <property type="project" value="TreeGrafter"/>
</dbReference>
<feature type="transmembrane region" description="Helical" evidence="8">
    <location>
        <begin position="421"/>
        <end position="444"/>
    </location>
</feature>
<evidence type="ECO:0000256" key="4">
    <source>
        <dbReference type="ARBA" id="ARBA00022960"/>
    </source>
</evidence>
<accession>A0A1F4YII3</accession>
<keyword evidence="4 8" id="KW-0133">Cell shape</keyword>
<feature type="transmembrane region" description="Helical" evidence="8">
    <location>
        <begin position="146"/>
        <end position="165"/>
    </location>
</feature>
<dbReference type="Pfam" id="PF03023">
    <property type="entry name" value="MurJ"/>
    <property type="match status" value="1"/>
</dbReference>
<name>A0A1F4YII3_9BACT</name>
<dbReference type="UniPathway" id="UPA00219"/>